<feature type="short sequence motif" description="DGA/G" evidence="4">
    <location>
        <begin position="216"/>
        <end position="218"/>
    </location>
</feature>
<name>A0A0C6F072_9HYPH</name>
<dbReference type="PATRIC" id="fig|270351.10.peg.2653"/>
<dbReference type="PANTHER" id="PTHR14226:SF57">
    <property type="entry name" value="BLR7027 PROTEIN"/>
    <property type="match status" value="1"/>
</dbReference>
<dbReference type="InterPro" id="IPR050301">
    <property type="entry name" value="NTE"/>
</dbReference>
<keyword evidence="3 4" id="KW-0443">Lipid metabolism</keyword>
<gene>
    <name evidence="6" type="primary">rssA</name>
    <name evidence="6" type="ORF">Maq22A_c13785</name>
</gene>
<protein>
    <submittedName>
        <fullName evidence="6">Patatin</fullName>
    </submittedName>
</protein>
<feature type="short sequence motif" description="GXGXXG" evidence="4">
    <location>
        <begin position="30"/>
        <end position="35"/>
    </location>
</feature>
<feature type="domain" description="PNPLA" evidence="5">
    <location>
        <begin position="26"/>
        <end position="229"/>
    </location>
</feature>
<dbReference type="EMBL" id="AP014704">
    <property type="protein sequence ID" value="BAQ45961.1"/>
    <property type="molecule type" value="Genomic_DNA"/>
</dbReference>
<dbReference type="PROSITE" id="PS51635">
    <property type="entry name" value="PNPLA"/>
    <property type="match status" value="1"/>
</dbReference>
<dbReference type="STRING" id="270351.Maq22A_c13785"/>
<evidence type="ECO:0000256" key="3">
    <source>
        <dbReference type="ARBA" id="ARBA00023098"/>
    </source>
</evidence>
<dbReference type="SUPFAM" id="SSF52151">
    <property type="entry name" value="FabD/lysophospholipase-like"/>
    <property type="match status" value="1"/>
</dbReference>
<evidence type="ECO:0000313" key="6">
    <source>
        <dbReference type="EMBL" id="BAQ45961.1"/>
    </source>
</evidence>
<dbReference type="Proteomes" id="UP000061432">
    <property type="component" value="Chromosome"/>
</dbReference>
<evidence type="ECO:0000259" key="5">
    <source>
        <dbReference type="PROSITE" id="PS51635"/>
    </source>
</evidence>
<dbReference type="Pfam" id="PF01734">
    <property type="entry name" value="Patatin"/>
    <property type="match status" value="1"/>
</dbReference>
<evidence type="ECO:0000256" key="4">
    <source>
        <dbReference type="PROSITE-ProRule" id="PRU01161"/>
    </source>
</evidence>
<dbReference type="Pfam" id="PF12536">
    <property type="entry name" value="DUF3734"/>
    <property type="match status" value="1"/>
</dbReference>
<evidence type="ECO:0000256" key="2">
    <source>
        <dbReference type="ARBA" id="ARBA00022963"/>
    </source>
</evidence>
<evidence type="ECO:0000256" key="1">
    <source>
        <dbReference type="ARBA" id="ARBA00022801"/>
    </source>
</evidence>
<feature type="active site" description="Proton acceptor" evidence="4">
    <location>
        <position position="216"/>
    </location>
</feature>
<reference evidence="7" key="2">
    <citation type="submission" date="2015-01" db="EMBL/GenBank/DDBJ databases">
        <title>Complete genome sequence of Methylobacterium aquaticum strain 22A.</title>
        <authorList>
            <person name="Tani A."/>
            <person name="Ogura Y."/>
            <person name="Hayashi T."/>
        </authorList>
    </citation>
    <scope>NUCLEOTIDE SEQUENCE [LARGE SCALE GENOMIC DNA]</scope>
    <source>
        <strain evidence="7">MA-22A</strain>
    </source>
</reference>
<keyword evidence="2 4" id="KW-0442">Lipid degradation</keyword>
<feature type="active site" description="Nucleophile" evidence="4">
    <location>
        <position position="59"/>
    </location>
</feature>
<dbReference type="KEGG" id="maqu:Maq22A_c13785"/>
<evidence type="ECO:0000313" key="7">
    <source>
        <dbReference type="Proteomes" id="UP000061432"/>
    </source>
</evidence>
<dbReference type="PANTHER" id="PTHR14226">
    <property type="entry name" value="NEUROPATHY TARGET ESTERASE/SWISS CHEESE D.MELANOGASTER"/>
    <property type="match status" value="1"/>
</dbReference>
<dbReference type="InterPro" id="IPR016035">
    <property type="entry name" value="Acyl_Trfase/lysoPLipase"/>
</dbReference>
<dbReference type="GO" id="GO:0016787">
    <property type="term" value="F:hydrolase activity"/>
    <property type="evidence" value="ECO:0007669"/>
    <property type="project" value="UniProtKB-UniRule"/>
</dbReference>
<organism evidence="6 7">
    <name type="scientific">Methylobacterium aquaticum</name>
    <dbReference type="NCBI Taxonomy" id="270351"/>
    <lineage>
        <taxon>Bacteria</taxon>
        <taxon>Pseudomonadati</taxon>
        <taxon>Pseudomonadota</taxon>
        <taxon>Alphaproteobacteria</taxon>
        <taxon>Hyphomicrobiales</taxon>
        <taxon>Methylobacteriaceae</taxon>
        <taxon>Methylobacterium</taxon>
    </lineage>
</organism>
<dbReference type="CDD" id="cd07209">
    <property type="entry name" value="Pat_hypo_Ecoli_Z1214_like"/>
    <property type="match status" value="1"/>
</dbReference>
<dbReference type="AlphaFoldDB" id="A0A0C6F072"/>
<feature type="short sequence motif" description="GXSXG" evidence="4">
    <location>
        <begin position="57"/>
        <end position="61"/>
    </location>
</feature>
<dbReference type="GO" id="GO:0016042">
    <property type="term" value="P:lipid catabolic process"/>
    <property type="evidence" value="ECO:0007669"/>
    <property type="project" value="UniProtKB-UniRule"/>
</dbReference>
<proteinExistence type="predicted"/>
<sequence>MMDTTNPRVAPLGERPNLRAFGQVVLVLQGGGALGAYQVGVYRALHEAGIEPDWVIGTSIGAINGSLIAGNPPERRLERLSAFWQRIAHVGMRGRLSGWPGLGAISAHWTTLMQGVPGFFAPNPFALVNPHWPLGPEAVGYYSTAPLRETLRDLVDLTVLQGGTCRLTVGAANVRTGRMRYFDSRDEVLDLRHVMASGALPPAFPPVRIGDDLYWDGGILSNTPVEAVFDDNPRRDGIVFAVHMWNPSGAEPQTLWEVINRQKDLQYASRAHSQITRQKQMHRLRHVIAELAGRLPDDIAADPEIKALAAYGCVTRMHVVRLLAPRLEAEDHLRDIDFSPAGIRAREEAGYRHARGVLTQAPWTRAVDDLEGFVLHEADAGHAAVTW</sequence>
<accession>A0A0C6F072</accession>
<dbReference type="InterPro" id="IPR021095">
    <property type="entry name" value="DUF3734"/>
</dbReference>
<dbReference type="InterPro" id="IPR002641">
    <property type="entry name" value="PNPLA_dom"/>
</dbReference>
<dbReference type="Gene3D" id="3.40.1090.10">
    <property type="entry name" value="Cytosolic phospholipase A2 catalytic domain"/>
    <property type="match status" value="2"/>
</dbReference>
<keyword evidence="1 4" id="KW-0378">Hydrolase</keyword>
<reference evidence="6 7" key="1">
    <citation type="journal article" date="2015" name="Genome Announc.">
        <title>Complete Genome Sequence of Methylobacterium aquaticum Strain 22A, Isolated from Racomitrium japonicum Moss.</title>
        <authorList>
            <person name="Tani A."/>
            <person name="Ogura Y."/>
            <person name="Hayashi T."/>
            <person name="Kimbara K."/>
        </authorList>
    </citation>
    <scope>NUCLEOTIDE SEQUENCE [LARGE SCALE GENOMIC DNA]</scope>
    <source>
        <strain evidence="6 7">MA-22A</strain>
    </source>
</reference>